<evidence type="ECO:0000256" key="2">
    <source>
        <dbReference type="ARBA" id="ARBA00008814"/>
    </source>
</evidence>
<keyword evidence="4" id="KW-0408">Iron</keyword>
<comment type="caution">
    <text evidence="7">The sequence shown here is derived from an EMBL/GenBank/DDBJ whole genome shotgun (WGS) entry which is preliminary data.</text>
</comment>
<keyword evidence="8" id="KW-1185">Reference proteome</keyword>
<evidence type="ECO:0000259" key="6">
    <source>
        <dbReference type="PROSITE" id="PS50983"/>
    </source>
</evidence>
<reference evidence="7 8" key="1">
    <citation type="submission" date="2020-09" db="EMBL/GenBank/DDBJ databases">
        <title>Methylomonas albis sp. nov. and Methylomonas fluvii sp. nov.: Two cold-adapted methanotrophs from the River Elbe and an amended description of Methylovulum psychrotolerans strain Eb1.</title>
        <authorList>
            <person name="Bussmann I.K."/>
            <person name="Klings K.-W."/>
            <person name="Warnstedt J."/>
            <person name="Hoppert M."/>
            <person name="Saborowski A."/>
            <person name="Horn F."/>
            <person name="Liebner S."/>
        </authorList>
    </citation>
    <scope>NUCLEOTIDE SEQUENCE [LARGE SCALE GENOMIC DNA]</scope>
    <source>
        <strain evidence="7 8">EbA</strain>
    </source>
</reference>
<evidence type="ECO:0000256" key="1">
    <source>
        <dbReference type="ARBA" id="ARBA00004196"/>
    </source>
</evidence>
<dbReference type="CDD" id="cd01146">
    <property type="entry name" value="FhuD"/>
    <property type="match status" value="1"/>
</dbReference>
<evidence type="ECO:0000256" key="4">
    <source>
        <dbReference type="ARBA" id="ARBA00022496"/>
    </source>
</evidence>
<accession>A0ABR9CZY9</accession>
<organism evidence="7 8">
    <name type="scientific">Methylomonas albis</name>
    <dbReference type="NCBI Taxonomy" id="1854563"/>
    <lineage>
        <taxon>Bacteria</taxon>
        <taxon>Pseudomonadati</taxon>
        <taxon>Pseudomonadota</taxon>
        <taxon>Gammaproteobacteria</taxon>
        <taxon>Methylococcales</taxon>
        <taxon>Methylococcaceae</taxon>
        <taxon>Methylomonas</taxon>
    </lineage>
</organism>
<keyword evidence="3" id="KW-0813">Transport</keyword>
<protein>
    <submittedName>
        <fullName evidence="7">Iron-siderophore ABC transporter substrate-binding protein</fullName>
    </submittedName>
</protein>
<dbReference type="InterPro" id="IPR002491">
    <property type="entry name" value="ABC_transptr_periplasmic_BD"/>
</dbReference>
<proteinExistence type="inferred from homology"/>
<name>A0ABR9CZY9_9GAMM</name>
<keyword evidence="4" id="KW-0406">Ion transport</keyword>
<feature type="domain" description="Fe/B12 periplasmic-binding" evidence="6">
    <location>
        <begin position="50"/>
        <end position="309"/>
    </location>
</feature>
<dbReference type="EMBL" id="JACXSS010000001">
    <property type="protein sequence ID" value="MBD9356121.1"/>
    <property type="molecule type" value="Genomic_DNA"/>
</dbReference>
<dbReference type="Proteomes" id="UP000652176">
    <property type="component" value="Unassembled WGS sequence"/>
</dbReference>
<dbReference type="PROSITE" id="PS50983">
    <property type="entry name" value="FE_B12_PBP"/>
    <property type="match status" value="1"/>
</dbReference>
<dbReference type="PANTHER" id="PTHR30532:SF25">
    <property type="entry name" value="IRON(III) DICITRATE-BINDING PERIPLASMIC PROTEIN"/>
    <property type="match status" value="1"/>
</dbReference>
<dbReference type="PANTHER" id="PTHR30532">
    <property type="entry name" value="IRON III DICITRATE-BINDING PERIPLASMIC PROTEIN"/>
    <property type="match status" value="1"/>
</dbReference>
<comment type="similarity">
    <text evidence="2">Belongs to the bacterial solute-binding protein 8 family.</text>
</comment>
<dbReference type="InterPro" id="IPR051313">
    <property type="entry name" value="Bact_iron-sidero_bind"/>
</dbReference>
<keyword evidence="4" id="KW-0410">Iron transport</keyword>
<dbReference type="Pfam" id="PF01497">
    <property type="entry name" value="Peripla_BP_2"/>
    <property type="match status" value="1"/>
</dbReference>
<sequence>MSNPLLQIMILIVWLLAACESPPSATPAERGREIIDASGRSVSVPQRAERVVALSELDLDTLLALGLQPVGATNGRGSNQPPPYLGEAVQYVESVGSFALPSLDRIVALQPDLILAGGQSDPEFLDQLRAIAPTVISFYPGEHWQDSLKRIAAAVDRPQAGVDVLADYRALVVRISEELKAHRGESVSIVRLTPNGPMYMLGDAFAGQVLADLGLTRPPAQRASGAGHGQALSRELLTDIDGDWLFIGNFAPDPQGVAALQNEPAFAELLAARRHRVREVDAAVWTVIGGPIAARAIVLDVVAAFATAEPGS</sequence>
<gene>
    <name evidence="7" type="ORF">IE877_09490</name>
</gene>
<evidence type="ECO:0000256" key="3">
    <source>
        <dbReference type="ARBA" id="ARBA00022448"/>
    </source>
</evidence>
<dbReference type="Gene3D" id="3.40.50.1980">
    <property type="entry name" value="Nitrogenase molybdenum iron protein domain"/>
    <property type="match status" value="2"/>
</dbReference>
<dbReference type="SUPFAM" id="SSF53807">
    <property type="entry name" value="Helical backbone' metal receptor"/>
    <property type="match status" value="1"/>
</dbReference>
<evidence type="ECO:0000313" key="7">
    <source>
        <dbReference type="EMBL" id="MBD9356121.1"/>
    </source>
</evidence>
<evidence type="ECO:0000256" key="5">
    <source>
        <dbReference type="ARBA" id="ARBA00022729"/>
    </source>
</evidence>
<keyword evidence="5" id="KW-0732">Signal</keyword>
<dbReference type="RefSeq" id="WP_192374507.1">
    <property type="nucleotide sequence ID" value="NZ_CAJHIV010000001.1"/>
</dbReference>
<comment type="subcellular location">
    <subcellularLocation>
        <location evidence="1">Cell envelope</location>
    </subcellularLocation>
</comment>
<evidence type="ECO:0000313" key="8">
    <source>
        <dbReference type="Proteomes" id="UP000652176"/>
    </source>
</evidence>